<reference evidence="2" key="2">
    <citation type="submission" date="2015-04" db="UniProtKB">
        <authorList>
            <consortium name="EnsemblPlants"/>
        </authorList>
    </citation>
    <scope>IDENTIFICATION</scope>
</reference>
<organism evidence="2">
    <name type="scientific">Oryza glumipatula</name>
    <dbReference type="NCBI Taxonomy" id="40148"/>
    <lineage>
        <taxon>Eukaryota</taxon>
        <taxon>Viridiplantae</taxon>
        <taxon>Streptophyta</taxon>
        <taxon>Embryophyta</taxon>
        <taxon>Tracheophyta</taxon>
        <taxon>Spermatophyta</taxon>
        <taxon>Magnoliopsida</taxon>
        <taxon>Liliopsida</taxon>
        <taxon>Poales</taxon>
        <taxon>Poaceae</taxon>
        <taxon>BOP clade</taxon>
        <taxon>Oryzoideae</taxon>
        <taxon>Oryzeae</taxon>
        <taxon>Oryzinae</taxon>
        <taxon>Oryza</taxon>
    </lineage>
</organism>
<feature type="region of interest" description="Disordered" evidence="1">
    <location>
        <begin position="158"/>
        <end position="188"/>
    </location>
</feature>
<dbReference type="HOGENOM" id="CLU_967639_0_0_1"/>
<dbReference type="AlphaFoldDB" id="A0A0D9Y532"/>
<evidence type="ECO:0000313" key="2">
    <source>
        <dbReference type="EnsemblPlants" id="OGLUM01G08030.1"/>
    </source>
</evidence>
<dbReference type="Gramene" id="OGLUM01G08030.1">
    <property type="protein sequence ID" value="OGLUM01G08030.1"/>
    <property type="gene ID" value="OGLUM01G08030"/>
</dbReference>
<dbReference type="Proteomes" id="UP000026961">
    <property type="component" value="Chromosome 1"/>
</dbReference>
<feature type="compositionally biased region" description="Gly residues" evidence="1">
    <location>
        <begin position="18"/>
        <end position="33"/>
    </location>
</feature>
<sequence>MAARGSRSCAWPCGLGMAGGGREGGGNRQGVGDGVPPDGGRDSEARRKTATALGGCGVPRQWQSEHCESDKVEADPIVSCMSCTHYRANTHYSCTHISFDLSIYRANTEGIFDLQSQYRGERSGGWGFYLLCYGHRQGGLSRDGGGLSRSYRQQSMAALATKVKRRRRRGGPGSGRRRRRGGAEGRRWRQKTTAVVDGVLATKHNGRGAPLAERTPAEGWRTGAAPAERCARWIWGKGKTRSVEERIGGSSTRAWGPRMARPFWLAKFGQCEQHFVQPMAWPGQSVGG</sequence>
<reference evidence="2" key="1">
    <citation type="submission" date="2013-08" db="EMBL/GenBank/DDBJ databases">
        <title>Oryza genome evolution.</title>
        <authorList>
            <person name="Wing R.A."/>
            <person name="Panaud O."/>
            <person name="Oliveira A.C."/>
        </authorList>
    </citation>
    <scope>NUCLEOTIDE SEQUENCE</scope>
</reference>
<feature type="compositionally biased region" description="Basic residues" evidence="1">
    <location>
        <begin position="162"/>
        <end position="180"/>
    </location>
</feature>
<accession>A0A0D9Y532</accession>
<dbReference type="EnsemblPlants" id="OGLUM01G08030.1">
    <property type="protein sequence ID" value="OGLUM01G08030.1"/>
    <property type="gene ID" value="OGLUM01G08030"/>
</dbReference>
<reference evidence="2" key="3">
    <citation type="submission" date="2018-05" db="EMBL/GenBank/DDBJ databases">
        <title>OgluRS3 (Oryza glumaepatula Reference Sequence Version 3).</title>
        <authorList>
            <person name="Zhang J."/>
            <person name="Kudrna D."/>
            <person name="Lee S."/>
            <person name="Talag J."/>
            <person name="Welchert J."/>
            <person name="Wing R.A."/>
        </authorList>
    </citation>
    <scope>NUCLEOTIDE SEQUENCE [LARGE SCALE GENOMIC DNA]</scope>
</reference>
<feature type="region of interest" description="Disordered" evidence="1">
    <location>
        <begin position="18"/>
        <end position="44"/>
    </location>
</feature>
<name>A0A0D9Y532_9ORYZ</name>
<evidence type="ECO:0000313" key="3">
    <source>
        <dbReference type="Proteomes" id="UP000026961"/>
    </source>
</evidence>
<keyword evidence="3" id="KW-1185">Reference proteome</keyword>
<proteinExistence type="predicted"/>
<evidence type="ECO:0000256" key="1">
    <source>
        <dbReference type="SAM" id="MobiDB-lite"/>
    </source>
</evidence>
<protein>
    <submittedName>
        <fullName evidence="2">Uncharacterized protein</fullName>
    </submittedName>
</protein>